<dbReference type="OrthoDB" id="10324076at2759"/>
<sequence>MFSKALIFVLAAAYVKCQSPDSIQQNDVNDIADKVHRLRGDLVRGMSTVALSKELYSIATAIDKWYPYSQEYMKQFTQDVAKIGLLSDQVMRLEHLVFIMDLLWEQLNSSISANDHSRSAPILLPPLKDTLLETFNFVRMIINVDRELSLFISDKGKILLYVSTWDKSDGRTARAAKAGLALGQGAAFGNAAALAANLGLAKGLGLLQAAGLNQALGAGNLALDAAAQDVA</sequence>
<keyword evidence="1" id="KW-0732">Signal</keyword>
<evidence type="ECO:0008006" key="4">
    <source>
        <dbReference type="Google" id="ProtNLM"/>
    </source>
</evidence>
<organism evidence="2 3">
    <name type="scientific">Biomphalaria glabrata</name>
    <name type="common">Bloodfluke planorb</name>
    <name type="synonym">Freshwater snail</name>
    <dbReference type="NCBI Taxonomy" id="6526"/>
    <lineage>
        <taxon>Eukaryota</taxon>
        <taxon>Metazoa</taxon>
        <taxon>Spiralia</taxon>
        <taxon>Lophotrochozoa</taxon>
        <taxon>Mollusca</taxon>
        <taxon>Gastropoda</taxon>
        <taxon>Heterobranchia</taxon>
        <taxon>Euthyneura</taxon>
        <taxon>Panpulmonata</taxon>
        <taxon>Hygrophila</taxon>
        <taxon>Lymnaeoidea</taxon>
        <taxon>Planorbidae</taxon>
        <taxon>Biomphalaria</taxon>
    </lineage>
</organism>
<evidence type="ECO:0000313" key="2">
    <source>
        <dbReference type="EnsemblMetazoa" id="BGLB023590-PA"/>
    </source>
</evidence>
<dbReference type="EnsemblMetazoa" id="BGLB023590-RA">
    <property type="protein sequence ID" value="BGLB023590-PA"/>
    <property type="gene ID" value="BGLB023590"/>
</dbReference>
<dbReference type="VEuPathDB" id="VectorBase:BGLB023590"/>
<evidence type="ECO:0000313" key="3">
    <source>
        <dbReference type="Proteomes" id="UP000076420"/>
    </source>
</evidence>
<protein>
    <recommendedName>
        <fullName evidence="4">Secreted protein</fullName>
    </recommendedName>
</protein>
<dbReference type="AlphaFoldDB" id="A0A2C9KU75"/>
<evidence type="ECO:0000256" key="1">
    <source>
        <dbReference type="SAM" id="SignalP"/>
    </source>
</evidence>
<reference evidence="2" key="1">
    <citation type="submission" date="2020-05" db="UniProtKB">
        <authorList>
            <consortium name="EnsemblMetazoa"/>
        </authorList>
    </citation>
    <scope>IDENTIFICATION</scope>
    <source>
        <strain evidence="2">BB02</strain>
    </source>
</reference>
<gene>
    <name evidence="2" type="primary">106050462</name>
</gene>
<proteinExistence type="predicted"/>
<dbReference type="KEGG" id="bgt:106050462"/>
<accession>A0A2C9KU75</accession>
<dbReference type="RefSeq" id="XP_013060888.2">
    <property type="nucleotide sequence ID" value="XM_013205434.2"/>
</dbReference>
<dbReference type="Proteomes" id="UP000076420">
    <property type="component" value="Unassembled WGS sequence"/>
</dbReference>
<feature type="chain" id="PRO_5012880736" description="Secreted protein" evidence="1">
    <location>
        <begin position="18"/>
        <end position="231"/>
    </location>
</feature>
<dbReference type="VEuPathDB" id="VectorBase:BGLAX_041899"/>
<feature type="signal peptide" evidence="1">
    <location>
        <begin position="1"/>
        <end position="17"/>
    </location>
</feature>
<name>A0A2C9KU75_BIOGL</name>